<protein>
    <submittedName>
        <fullName evidence="1">Uncharacterized protein</fullName>
    </submittedName>
</protein>
<accession>C4J8Q8</accession>
<evidence type="ECO:0000313" key="1">
    <source>
        <dbReference type="EMBL" id="ACR37558.1"/>
    </source>
</evidence>
<sequence length="43" mass="4625">MTFSCFIAPVSAVYPLSFLTLRTVNKNGLGNIGRDALSNPEIP</sequence>
<organism evidence="1">
    <name type="scientific">Zea mays</name>
    <name type="common">Maize</name>
    <dbReference type="NCBI Taxonomy" id="4577"/>
    <lineage>
        <taxon>Eukaryota</taxon>
        <taxon>Viridiplantae</taxon>
        <taxon>Streptophyta</taxon>
        <taxon>Embryophyta</taxon>
        <taxon>Tracheophyta</taxon>
        <taxon>Spermatophyta</taxon>
        <taxon>Magnoliopsida</taxon>
        <taxon>Liliopsida</taxon>
        <taxon>Poales</taxon>
        <taxon>Poaceae</taxon>
        <taxon>PACMAD clade</taxon>
        <taxon>Panicoideae</taxon>
        <taxon>Andropogonodae</taxon>
        <taxon>Andropogoneae</taxon>
        <taxon>Tripsacinae</taxon>
        <taxon>Zea</taxon>
    </lineage>
</organism>
<dbReference type="AlphaFoldDB" id="C4J8Q8"/>
<reference evidence="1" key="1">
    <citation type="journal article" date="2009" name="PLoS Genet.">
        <title>Sequencing, mapping, and analysis of 27,455 maize full-length cDNAs.</title>
        <authorList>
            <person name="Soderlund C."/>
            <person name="Descour A."/>
            <person name="Kudrna D."/>
            <person name="Bomhoff M."/>
            <person name="Boyd L."/>
            <person name="Currie J."/>
            <person name="Angelova A."/>
            <person name="Collura K."/>
            <person name="Wissotski M."/>
            <person name="Ashley E."/>
            <person name="Morrow D."/>
            <person name="Fernandes J."/>
            <person name="Walbot V."/>
            <person name="Yu Y."/>
        </authorList>
    </citation>
    <scope>NUCLEOTIDE SEQUENCE</scope>
    <source>
        <strain evidence="1">B73</strain>
    </source>
</reference>
<proteinExistence type="evidence at transcript level"/>
<name>C4J8Q8_MAIZE</name>
<dbReference type="EMBL" id="BT087205">
    <property type="protein sequence ID" value="ACR37558.1"/>
    <property type="molecule type" value="mRNA"/>
</dbReference>